<keyword evidence="2" id="KW-1185">Reference proteome</keyword>
<protein>
    <submittedName>
        <fullName evidence="1">Uncharacterized protein</fullName>
    </submittedName>
</protein>
<proteinExistence type="predicted"/>
<reference evidence="1" key="1">
    <citation type="submission" date="2024-09" db="EMBL/GenBank/DDBJ databases">
        <title>Black Yeasts Isolated from many extreme environments.</title>
        <authorList>
            <person name="Coleine C."/>
            <person name="Stajich J.E."/>
            <person name="Selbmann L."/>
        </authorList>
    </citation>
    <scope>NUCLEOTIDE SEQUENCE</scope>
    <source>
        <strain evidence="1">CCFEE 5737</strain>
    </source>
</reference>
<evidence type="ECO:0000313" key="1">
    <source>
        <dbReference type="EMBL" id="KAK3078703.1"/>
    </source>
</evidence>
<organism evidence="1 2">
    <name type="scientific">Coniosporium uncinatum</name>
    <dbReference type="NCBI Taxonomy" id="93489"/>
    <lineage>
        <taxon>Eukaryota</taxon>
        <taxon>Fungi</taxon>
        <taxon>Dikarya</taxon>
        <taxon>Ascomycota</taxon>
        <taxon>Pezizomycotina</taxon>
        <taxon>Dothideomycetes</taxon>
        <taxon>Dothideomycetes incertae sedis</taxon>
        <taxon>Coniosporium</taxon>
    </lineage>
</organism>
<evidence type="ECO:0000313" key="2">
    <source>
        <dbReference type="Proteomes" id="UP001186974"/>
    </source>
</evidence>
<sequence length="98" mass="10127">MSDDMRKGLGQQASEKMTPDSQKSTLDQAKETVTGAGDRMASAAQPDSEKSATQKAGDSVRGGSDDASSQGKSMMEQATDTVNQGINSASEALGLNKK</sequence>
<dbReference type="Proteomes" id="UP001186974">
    <property type="component" value="Unassembled WGS sequence"/>
</dbReference>
<accession>A0ACC3DQ15</accession>
<name>A0ACC3DQ15_9PEZI</name>
<gene>
    <name evidence="1" type="ORF">LTS18_006835</name>
</gene>
<dbReference type="EMBL" id="JAWDJW010001679">
    <property type="protein sequence ID" value="KAK3078703.1"/>
    <property type="molecule type" value="Genomic_DNA"/>
</dbReference>
<comment type="caution">
    <text evidence="1">The sequence shown here is derived from an EMBL/GenBank/DDBJ whole genome shotgun (WGS) entry which is preliminary data.</text>
</comment>